<dbReference type="EC" id="7.1.1.-" evidence="5"/>
<feature type="transmembrane region" description="Helical" evidence="5">
    <location>
        <begin position="407"/>
        <end position="430"/>
    </location>
</feature>
<gene>
    <name evidence="5" type="primary">nuoN</name>
    <name evidence="8" type="ORF">KIH39_22295</name>
</gene>
<keyword evidence="4 5" id="KW-0472">Membrane</keyword>
<feature type="transmembrane region" description="Helical" evidence="5">
    <location>
        <begin position="92"/>
        <end position="110"/>
    </location>
</feature>
<evidence type="ECO:0000256" key="6">
    <source>
        <dbReference type="RuleBase" id="RU000320"/>
    </source>
</evidence>
<evidence type="ECO:0000256" key="3">
    <source>
        <dbReference type="ARBA" id="ARBA00022989"/>
    </source>
</evidence>
<proteinExistence type="inferred from homology"/>
<keyword evidence="5" id="KW-1278">Translocase</keyword>
<dbReference type="KEGG" id="tsph:KIH39_22295"/>
<feature type="transmembrane region" description="Helical" evidence="5">
    <location>
        <begin position="23"/>
        <end position="44"/>
    </location>
</feature>
<dbReference type="InterPro" id="IPR010096">
    <property type="entry name" value="NADH-Q_OxRdtase_suN/2"/>
</dbReference>
<feature type="transmembrane region" description="Helical" evidence="5">
    <location>
        <begin position="491"/>
        <end position="515"/>
    </location>
</feature>
<comment type="catalytic activity">
    <reaction evidence="5">
        <text>a quinone + NADH + 5 H(+)(in) = a quinol + NAD(+) + 4 H(+)(out)</text>
        <dbReference type="Rhea" id="RHEA:57888"/>
        <dbReference type="ChEBI" id="CHEBI:15378"/>
        <dbReference type="ChEBI" id="CHEBI:24646"/>
        <dbReference type="ChEBI" id="CHEBI:57540"/>
        <dbReference type="ChEBI" id="CHEBI:57945"/>
        <dbReference type="ChEBI" id="CHEBI:132124"/>
    </reaction>
</comment>
<dbReference type="Pfam" id="PF00361">
    <property type="entry name" value="Proton_antipo_M"/>
    <property type="match status" value="1"/>
</dbReference>
<feature type="transmembrane region" description="Helical" evidence="5">
    <location>
        <begin position="122"/>
        <end position="139"/>
    </location>
</feature>
<comment type="subcellular location">
    <subcellularLocation>
        <location evidence="5">Cell membrane</location>
        <topology evidence="5">Multi-pass membrane protein</topology>
    </subcellularLocation>
    <subcellularLocation>
        <location evidence="1">Endomembrane system</location>
        <topology evidence="1">Multi-pass membrane protein</topology>
    </subcellularLocation>
    <subcellularLocation>
        <location evidence="6">Membrane</location>
        <topology evidence="6">Multi-pass membrane protein</topology>
    </subcellularLocation>
</comment>
<dbReference type="InterPro" id="IPR001750">
    <property type="entry name" value="ND/Mrp_TM"/>
</dbReference>
<evidence type="ECO:0000256" key="5">
    <source>
        <dbReference type="HAMAP-Rule" id="MF_00445"/>
    </source>
</evidence>
<feature type="transmembrane region" description="Helical" evidence="5">
    <location>
        <begin position="145"/>
        <end position="164"/>
    </location>
</feature>
<comment type="similarity">
    <text evidence="5">Belongs to the complex I subunit 2 family.</text>
</comment>
<evidence type="ECO:0000313" key="8">
    <source>
        <dbReference type="EMBL" id="QVL31547.1"/>
    </source>
</evidence>
<feature type="transmembrane region" description="Helical" evidence="5">
    <location>
        <begin position="325"/>
        <end position="344"/>
    </location>
</feature>
<dbReference type="GO" id="GO:0008137">
    <property type="term" value="F:NADH dehydrogenase (ubiquinone) activity"/>
    <property type="evidence" value="ECO:0007669"/>
    <property type="project" value="InterPro"/>
</dbReference>
<dbReference type="RefSeq" id="WP_213495539.1">
    <property type="nucleotide sequence ID" value="NZ_CP074694.1"/>
</dbReference>
<feature type="transmembrane region" description="Helical" evidence="5">
    <location>
        <begin position="450"/>
        <end position="470"/>
    </location>
</feature>
<evidence type="ECO:0000259" key="7">
    <source>
        <dbReference type="Pfam" id="PF00361"/>
    </source>
</evidence>
<dbReference type="GO" id="GO:0048038">
    <property type="term" value="F:quinone binding"/>
    <property type="evidence" value="ECO:0007669"/>
    <property type="project" value="UniProtKB-KW"/>
</dbReference>
<dbReference type="HAMAP" id="MF_00445">
    <property type="entry name" value="NDH1_NuoN_1"/>
    <property type="match status" value="1"/>
</dbReference>
<feature type="transmembrane region" description="Helical" evidence="5">
    <location>
        <begin position="51"/>
        <end position="72"/>
    </location>
</feature>
<dbReference type="AlphaFoldDB" id="A0A8E6B558"/>
<comment type="subunit">
    <text evidence="5">NDH-1 is composed of 14 different subunits. Subunits NuoA, H, J, K, L, M, N constitute the membrane sector of the complex.</text>
</comment>
<dbReference type="GO" id="GO:0042773">
    <property type="term" value="P:ATP synthesis coupled electron transport"/>
    <property type="evidence" value="ECO:0007669"/>
    <property type="project" value="InterPro"/>
</dbReference>
<feature type="transmembrane region" description="Helical" evidence="5">
    <location>
        <begin position="224"/>
        <end position="248"/>
    </location>
</feature>
<feature type="transmembrane region" description="Helical" evidence="5">
    <location>
        <begin position="364"/>
        <end position="386"/>
    </location>
</feature>
<protein>
    <recommendedName>
        <fullName evidence="5">NADH-quinone oxidoreductase subunit N</fullName>
        <ecNumber evidence="5">7.1.1.-</ecNumber>
    </recommendedName>
    <alternativeName>
        <fullName evidence="5">NADH dehydrogenase I subunit N</fullName>
    </alternativeName>
    <alternativeName>
        <fullName evidence="5">NDH-1 subunit N</fullName>
    </alternativeName>
</protein>
<keyword evidence="5" id="KW-0520">NAD</keyword>
<feature type="transmembrane region" description="Helical" evidence="5">
    <location>
        <begin position="293"/>
        <end position="318"/>
    </location>
</feature>
<feature type="transmembrane region" description="Helical" evidence="5">
    <location>
        <begin position="176"/>
        <end position="198"/>
    </location>
</feature>
<feature type="transmembrane region" description="Helical" evidence="5">
    <location>
        <begin position="260"/>
        <end position="281"/>
    </location>
</feature>
<keyword evidence="5" id="KW-0813">Transport</keyword>
<keyword evidence="5" id="KW-0874">Quinone</keyword>
<dbReference type="GO" id="GO:0050136">
    <property type="term" value="F:NADH dehydrogenase (quinone) (non-electrogenic) activity"/>
    <property type="evidence" value="ECO:0007669"/>
    <property type="project" value="UniProtKB-UniRule"/>
</dbReference>
<dbReference type="PANTHER" id="PTHR22773">
    <property type="entry name" value="NADH DEHYDROGENASE"/>
    <property type="match status" value="1"/>
</dbReference>
<evidence type="ECO:0000256" key="4">
    <source>
        <dbReference type="ARBA" id="ARBA00023136"/>
    </source>
</evidence>
<dbReference type="GO" id="GO:0012505">
    <property type="term" value="C:endomembrane system"/>
    <property type="evidence" value="ECO:0007669"/>
    <property type="project" value="UniProtKB-SubCell"/>
</dbReference>
<keyword evidence="3 5" id="KW-1133">Transmembrane helix</keyword>
<keyword evidence="2 5" id="KW-0812">Transmembrane</keyword>
<dbReference type="EMBL" id="CP074694">
    <property type="protein sequence ID" value="QVL31547.1"/>
    <property type="molecule type" value="Genomic_DNA"/>
</dbReference>
<dbReference type="Proteomes" id="UP000676194">
    <property type="component" value="Chromosome"/>
</dbReference>
<accession>A0A8E6B558</accession>
<evidence type="ECO:0000256" key="2">
    <source>
        <dbReference type="ARBA" id="ARBA00022692"/>
    </source>
</evidence>
<reference evidence="8" key="1">
    <citation type="submission" date="2021-05" db="EMBL/GenBank/DDBJ databases">
        <title>Complete genome sequence of the cellulolytic planctomycete Telmatocola sphagniphila SP2T and characterization of the first cellulase from planctomycetes.</title>
        <authorList>
            <person name="Rakitin A.L."/>
            <person name="Beletsky A.V."/>
            <person name="Naumoff D.G."/>
            <person name="Kulichevskaya I.S."/>
            <person name="Mardanov A.V."/>
            <person name="Ravin N.V."/>
            <person name="Dedysh S.N."/>
        </authorList>
    </citation>
    <scope>NUCLEOTIDE SEQUENCE</scope>
    <source>
        <strain evidence="8">SP2T</strain>
    </source>
</reference>
<comment type="function">
    <text evidence="5">NDH-1 shuttles electrons from NADH, via FMN and iron-sulfur (Fe-S) centers, to quinones in the respiratory chain. The immediate electron acceptor for the enzyme in this species is believed to be ubiquinone. Couples the redox reaction to proton translocation (for every two electrons transferred, four hydrogen ions are translocated across the cytoplasmic membrane), and thus conserves the redox energy in a proton gradient.</text>
</comment>
<evidence type="ECO:0000256" key="1">
    <source>
        <dbReference type="ARBA" id="ARBA00004127"/>
    </source>
</evidence>
<dbReference type="GO" id="GO:0005886">
    <property type="term" value="C:plasma membrane"/>
    <property type="evidence" value="ECO:0007669"/>
    <property type="project" value="UniProtKB-SubCell"/>
</dbReference>
<keyword evidence="5" id="KW-1003">Cell membrane</keyword>
<keyword evidence="9" id="KW-1185">Reference proteome</keyword>
<sequence>MLELFAATPTLIDVKVDQTLRSVFPLIVPELILLATACVLFLLSTVKSNRVVAATISVLGLLTALNVHLFLIDQSKHAEALIPTVAPILGDSLAHFVRGVSLVAGLLLVLMGWNDTSDRRAADHYACLLCAITGLSLVASANDLIFLFLALELISIPTYVLLYLPRYEDQVSQEAAIKYFLMSILSSAMLLFGFSYLYGLTGTTNLKALVEILPRMVAGDQVNMALIAIVLCLAGLGFKITAFPFHFYAPDVYQGGPTGVVAMLAFVPKMAGFVALTKLFGSFAEMMEASPVFIQRLMLLLWIFSAVTMTMGNVLALLQTNLKRMLAYSSVAHTGYMLMGLAVLPTQAYRAEGSTAVIQGNEAIYFYLICYGIMTIGAFASIAYLNSRERPVETIEDLSGLHETQPWSAATLTLFLFSMIGLPLTAGFVAKFLLFLGAMSTPAAAPLKGMYPILALVAAVNAAIAAFYYLRIVGVMYLRSSFNPVKPTPAGSIQICITICAILTLVFGIFPSALFQQAKVAVGP</sequence>
<dbReference type="NCBIfam" id="TIGR01770">
    <property type="entry name" value="NDH_I_N"/>
    <property type="match status" value="1"/>
</dbReference>
<keyword evidence="5" id="KW-0830">Ubiquinone</keyword>
<evidence type="ECO:0000313" key="9">
    <source>
        <dbReference type="Proteomes" id="UP000676194"/>
    </source>
</evidence>
<feature type="domain" description="NADH:quinone oxidoreductase/Mrp antiporter transmembrane" evidence="7">
    <location>
        <begin position="141"/>
        <end position="440"/>
    </location>
</feature>
<organism evidence="8 9">
    <name type="scientific">Telmatocola sphagniphila</name>
    <dbReference type="NCBI Taxonomy" id="1123043"/>
    <lineage>
        <taxon>Bacteria</taxon>
        <taxon>Pseudomonadati</taxon>
        <taxon>Planctomycetota</taxon>
        <taxon>Planctomycetia</taxon>
        <taxon>Gemmatales</taxon>
        <taxon>Gemmataceae</taxon>
    </lineage>
</organism>
<name>A0A8E6B558_9BACT</name>